<protein>
    <recommendedName>
        <fullName evidence="3">Tc1-like transposase DDE domain-containing protein</fullName>
    </recommendedName>
</protein>
<proteinExistence type="predicted"/>
<dbReference type="GO" id="GO:0003676">
    <property type="term" value="F:nucleic acid binding"/>
    <property type="evidence" value="ECO:0007669"/>
    <property type="project" value="InterPro"/>
</dbReference>
<organism evidence="1 2">
    <name type="scientific">Araneus ventricosus</name>
    <name type="common">Orbweaver spider</name>
    <name type="synonym">Epeira ventricosa</name>
    <dbReference type="NCBI Taxonomy" id="182803"/>
    <lineage>
        <taxon>Eukaryota</taxon>
        <taxon>Metazoa</taxon>
        <taxon>Ecdysozoa</taxon>
        <taxon>Arthropoda</taxon>
        <taxon>Chelicerata</taxon>
        <taxon>Arachnida</taxon>
        <taxon>Araneae</taxon>
        <taxon>Araneomorphae</taxon>
        <taxon>Entelegynae</taxon>
        <taxon>Araneoidea</taxon>
        <taxon>Araneidae</taxon>
        <taxon>Araneus</taxon>
    </lineage>
</organism>
<reference evidence="1 2" key="1">
    <citation type="journal article" date="2019" name="Sci. Rep.">
        <title>Orb-weaving spider Araneus ventricosus genome elucidates the spidroin gene catalogue.</title>
        <authorList>
            <person name="Kono N."/>
            <person name="Nakamura H."/>
            <person name="Ohtoshi R."/>
            <person name="Moran D.A.P."/>
            <person name="Shinohara A."/>
            <person name="Yoshida Y."/>
            <person name="Fujiwara M."/>
            <person name="Mori M."/>
            <person name="Tomita M."/>
            <person name="Arakawa K."/>
        </authorList>
    </citation>
    <scope>NUCLEOTIDE SEQUENCE [LARGE SCALE GENOMIC DNA]</scope>
</reference>
<evidence type="ECO:0000313" key="2">
    <source>
        <dbReference type="Proteomes" id="UP000499080"/>
    </source>
</evidence>
<name>A0A4Y2GQX4_ARAVE</name>
<dbReference type="EMBL" id="BGPR01001462">
    <property type="protein sequence ID" value="GBM54524.1"/>
    <property type="molecule type" value="Genomic_DNA"/>
</dbReference>
<evidence type="ECO:0000313" key="1">
    <source>
        <dbReference type="EMBL" id="GBM54524.1"/>
    </source>
</evidence>
<dbReference type="Proteomes" id="UP000499080">
    <property type="component" value="Unassembled WGS sequence"/>
</dbReference>
<dbReference type="AlphaFoldDB" id="A0A4Y2GQX4"/>
<dbReference type="InterPro" id="IPR036397">
    <property type="entry name" value="RNaseH_sf"/>
</dbReference>
<dbReference type="Gene3D" id="3.30.420.10">
    <property type="entry name" value="Ribonuclease H-like superfamily/Ribonuclease H"/>
    <property type="match status" value="1"/>
</dbReference>
<gene>
    <name evidence="1" type="ORF">AVEN_198042_1</name>
</gene>
<comment type="caution">
    <text evidence="1">The sequence shown here is derived from an EMBL/GenBank/DDBJ whole genome shotgun (WGS) entry which is preliminary data.</text>
</comment>
<accession>A0A4Y2GQX4</accession>
<keyword evidence="2" id="KW-1185">Reference proteome</keyword>
<evidence type="ECO:0008006" key="3">
    <source>
        <dbReference type="Google" id="ProtNLM"/>
    </source>
</evidence>
<sequence length="83" mass="9551">MIIRDSSKSADMLPWPARSPDLSPVEHVWDITGRQLQRHPQPTLTIPVLTDQVQQPWNSILQTDIRHLYMHVCIQNSAGYTGY</sequence>
<dbReference type="OrthoDB" id="9996331at2759"/>